<accession>Q9Y476</accession>
<sequence length="40" mass="4552">MINLCICFLKGEDGEKNRKLLADIRGHKMSSSFVQMTFSC</sequence>
<organism evidence="1">
    <name type="scientific">Homo sapiens</name>
    <name type="common">Human</name>
    <dbReference type="NCBI Taxonomy" id="9606"/>
    <lineage>
        <taxon>Eukaryota</taxon>
        <taxon>Metazoa</taxon>
        <taxon>Chordata</taxon>
        <taxon>Craniata</taxon>
        <taxon>Vertebrata</taxon>
        <taxon>Euteleostomi</taxon>
        <taxon>Mammalia</taxon>
        <taxon>Eutheria</taxon>
        <taxon>Euarchontoglires</taxon>
        <taxon>Primates</taxon>
        <taxon>Haplorrhini</taxon>
        <taxon>Catarrhini</taxon>
        <taxon>Hominidae</taxon>
        <taxon>Homo</taxon>
    </lineage>
</organism>
<dbReference type="EMBL" id="AL035301">
    <property type="protein sequence ID" value="CAA22906.1"/>
    <property type="molecule type" value="mRNA"/>
</dbReference>
<evidence type="ECO:0000313" key="1">
    <source>
        <dbReference type="EMBL" id="CAA22906.1"/>
    </source>
</evidence>
<reference evidence="1" key="1">
    <citation type="submission" date="1999-01" db="EMBL/GenBank/DDBJ databases">
        <authorList>
            <person name="Rhodes S."/>
        </authorList>
    </citation>
    <scope>NUCLEOTIDE SEQUENCE</scope>
</reference>
<proteinExistence type="evidence at transcript level"/>
<name>Q9Y476_HUMAN</name>
<dbReference type="AlphaFoldDB" id="Q9Y476"/>
<protein>
    <submittedName>
        <fullName evidence="1">Uncharacterized protein</fullName>
    </submittedName>
</protein>